<keyword evidence="1 3" id="KW-0547">Nucleotide-binding</keyword>
<proteinExistence type="predicted"/>
<dbReference type="RefSeq" id="XP_019636111.1">
    <property type="nucleotide sequence ID" value="XM_019780552.1"/>
</dbReference>
<dbReference type="Proteomes" id="UP000515135">
    <property type="component" value="Unplaced"/>
</dbReference>
<evidence type="ECO:0000259" key="5">
    <source>
        <dbReference type="PROSITE" id="PS50011"/>
    </source>
</evidence>
<dbReference type="InterPro" id="IPR017441">
    <property type="entry name" value="Protein_kinase_ATP_BS"/>
</dbReference>
<keyword evidence="6" id="KW-1185">Reference proteome</keyword>
<accession>A0A6P5A2X8</accession>
<organism evidence="6 7">
    <name type="scientific">Branchiostoma belcheri</name>
    <name type="common">Amphioxus</name>
    <dbReference type="NCBI Taxonomy" id="7741"/>
    <lineage>
        <taxon>Eukaryota</taxon>
        <taxon>Metazoa</taxon>
        <taxon>Chordata</taxon>
        <taxon>Cephalochordata</taxon>
        <taxon>Leptocardii</taxon>
        <taxon>Amphioxiformes</taxon>
        <taxon>Branchiostomatidae</taxon>
        <taxon>Branchiostoma</taxon>
    </lineage>
</organism>
<dbReference type="GeneID" id="109478781"/>
<dbReference type="InterPro" id="IPR008271">
    <property type="entry name" value="Ser/Thr_kinase_AS"/>
</dbReference>
<keyword evidence="4" id="KW-0472">Membrane</keyword>
<dbReference type="GO" id="GO:0005524">
    <property type="term" value="F:ATP binding"/>
    <property type="evidence" value="ECO:0007669"/>
    <property type="project" value="UniProtKB-UniRule"/>
</dbReference>
<dbReference type="SMART" id="SM00220">
    <property type="entry name" value="S_TKc"/>
    <property type="match status" value="1"/>
</dbReference>
<dbReference type="PANTHER" id="PTHR26392">
    <property type="entry name" value="MITOGEN-ACTIVATED PROTEIN KINASE KINASE KINASE 7-RELATED"/>
    <property type="match status" value="1"/>
</dbReference>
<dbReference type="PROSITE" id="PS00107">
    <property type="entry name" value="PROTEIN_KINASE_ATP"/>
    <property type="match status" value="1"/>
</dbReference>
<evidence type="ECO:0000313" key="6">
    <source>
        <dbReference type="Proteomes" id="UP000515135"/>
    </source>
</evidence>
<keyword evidence="2 3" id="KW-0067">ATP-binding</keyword>
<evidence type="ECO:0000256" key="1">
    <source>
        <dbReference type="ARBA" id="ARBA00022741"/>
    </source>
</evidence>
<evidence type="ECO:0000256" key="3">
    <source>
        <dbReference type="PROSITE-ProRule" id="PRU10141"/>
    </source>
</evidence>
<feature type="domain" description="Protein kinase" evidence="5">
    <location>
        <begin position="733"/>
        <end position="1012"/>
    </location>
</feature>
<evidence type="ECO:0000256" key="2">
    <source>
        <dbReference type="ARBA" id="ARBA00022840"/>
    </source>
</evidence>
<dbReference type="Pfam" id="PF00350">
    <property type="entry name" value="Dynamin_N"/>
    <property type="match status" value="1"/>
</dbReference>
<dbReference type="PROSITE" id="PS00108">
    <property type="entry name" value="PROTEIN_KINASE_ST"/>
    <property type="match status" value="1"/>
</dbReference>
<dbReference type="Pfam" id="PF00069">
    <property type="entry name" value="Pkinase"/>
    <property type="match status" value="1"/>
</dbReference>
<feature type="binding site" evidence="3">
    <location>
        <position position="764"/>
    </location>
    <ligand>
        <name>ATP</name>
        <dbReference type="ChEBI" id="CHEBI:30616"/>
    </ligand>
</feature>
<evidence type="ECO:0000256" key="4">
    <source>
        <dbReference type="SAM" id="Phobius"/>
    </source>
</evidence>
<sequence length="1014" mass="114114">MAASTPLTEQDIDSLTDIMGAMSLLDQYGVPMEGVTNLDQAKARLRGKLLEDSGGRFRKPGDAANIMKEVLQRDKESRQELLHLCDAAKALLMLTVEPDVRQHLSIIFGDVGDILKKCRGQLQKDDCPILVAGETSAGKSTLLNVLLGENILPATLLSTTSVICEIKYGRRKKAVIHLNEPDPKTGSMVHNLPLDGPTEVDLKRISQYIHAKGEARDTASNCKKVEIYWPLPLLEGGIFIVDSPGVGENPQMDEHVSKYISEAYAFIYVINSANAGGVQPGRLLKLMELSKRIGPKDLHLFDPKAAIFVCNKWDQVPEHEKEEVKQDTIRKLKQHWPSMEESQLFHLSAVKAQEAVGYVTNDLDKLLDGIDSLLPQSLRHKLTLQHRWIWTLVKEATKVVRAKLNNAMRSQEERQTKAREVLARLVNFKMFTDNHIKMLAEDLAHKAGKVLKRLREYLQSEETKATIVRDTLKEAPSLTSTSECDFVRGQIPKLVLKHTEEAMRTWNSSHQYFQKIEADLIKNFKDIFNLIEEKHHREIEQALNADLKTMSAATPQAEAAIAFEDEEFGMFEKVVLGVTAPIWIPVGIAVGVLAAVIGLPIVGVKAIKESMDKKAVDKKFMKTYNENKEGYVRSITDQTIQPLCEGDQLEAFVTECLQRPIECLAKLKSAIPKIQEADKQMIEALENESRSQKELLQLYSPQYQECNALLGKLALFNLRRLRKIEYDLDELLASMLQKIGSGGFGIVHKVQIKRQGSLKQAAMKIAKEPITEENVIEFHNEEECLRFLKDPHIVDFYGLAAAPHPESDGLRLGVLMEYCPYTLYSWLHDHKERTPAWWPDDEAKKKTGFSTVRDLALQLCLGLKAMHEKRYMHRDLKLENVLVTEEGVVKIADMGLAKHLEEVTGTQAGTLLYAAPEVFHGREHYDISADIYSLGFCLLEMWYGMSVTEDKEYLLKVLSTGTQKSVTPPTKLAIPNTLSPCSGWVDLMKGCWKKDPKARPAAGDCVQLMTKMKL</sequence>
<evidence type="ECO:0000313" key="7">
    <source>
        <dbReference type="RefSeq" id="XP_019636111.1"/>
    </source>
</evidence>
<dbReference type="OrthoDB" id="4062651at2759"/>
<keyword evidence="4" id="KW-1133">Transmembrane helix</keyword>
<dbReference type="Gene3D" id="3.40.50.300">
    <property type="entry name" value="P-loop containing nucleotide triphosphate hydrolases"/>
    <property type="match status" value="1"/>
</dbReference>
<dbReference type="SUPFAM" id="SSF52540">
    <property type="entry name" value="P-loop containing nucleoside triphosphate hydrolases"/>
    <property type="match status" value="1"/>
</dbReference>
<dbReference type="GO" id="GO:0004672">
    <property type="term" value="F:protein kinase activity"/>
    <property type="evidence" value="ECO:0007669"/>
    <property type="project" value="InterPro"/>
</dbReference>
<dbReference type="InterPro" id="IPR000719">
    <property type="entry name" value="Prot_kinase_dom"/>
</dbReference>
<dbReference type="CDD" id="cd00180">
    <property type="entry name" value="PKc"/>
    <property type="match status" value="1"/>
</dbReference>
<name>A0A6P5A2X8_BRABE</name>
<dbReference type="PROSITE" id="PS50011">
    <property type="entry name" value="PROTEIN_KINASE_DOM"/>
    <property type="match status" value="1"/>
</dbReference>
<dbReference type="InterPro" id="IPR045063">
    <property type="entry name" value="Dynamin_N"/>
</dbReference>
<dbReference type="PANTHER" id="PTHR26392:SF92">
    <property type="entry name" value="PROTEIN KINASE DOMAIN-CONTAINING PROTEIN"/>
    <property type="match status" value="1"/>
</dbReference>
<keyword evidence="4" id="KW-0812">Transmembrane</keyword>
<reference evidence="7" key="1">
    <citation type="submission" date="2025-08" db="UniProtKB">
        <authorList>
            <consortium name="RefSeq"/>
        </authorList>
    </citation>
    <scope>IDENTIFICATION</scope>
    <source>
        <tissue evidence="7">Gonad</tissue>
    </source>
</reference>
<dbReference type="InterPro" id="IPR027417">
    <property type="entry name" value="P-loop_NTPase"/>
</dbReference>
<dbReference type="SUPFAM" id="SSF56112">
    <property type="entry name" value="Protein kinase-like (PK-like)"/>
    <property type="match status" value="1"/>
</dbReference>
<protein>
    <submittedName>
        <fullName evidence="7">Uncharacterized protein LOC109478781 isoform X2</fullName>
    </submittedName>
</protein>
<dbReference type="Gene3D" id="1.10.510.10">
    <property type="entry name" value="Transferase(Phosphotransferase) domain 1"/>
    <property type="match status" value="1"/>
</dbReference>
<dbReference type="AlphaFoldDB" id="A0A6P5A2X8"/>
<dbReference type="InterPro" id="IPR011009">
    <property type="entry name" value="Kinase-like_dom_sf"/>
</dbReference>
<gene>
    <name evidence="7" type="primary">LOC109478781</name>
</gene>
<feature type="transmembrane region" description="Helical" evidence="4">
    <location>
        <begin position="582"/>
        <end position="604"/>
    </location>
</feature>